<dbReference type="Proteomes" id="UP001054252">
    <property type="component" value="Unassembled WGS sequence"/>
</dbReference>
<evidence type="ECO:0000256" key="5">
    <source>
        <dbReference type="ARBA" id="ARBA00023242"/>
    </source>
</evidence>
<dbReference type="GO" id="GO:0005634">
    <property type="term" value="C:nucleus"/>
    <property type="evidence" value="ECO:0007669"/>
    <property type="project" value="UniProtKB-SubCell"/>
</dbReference>
<evidence type="ECO:0000256" key="1">
    <source>
        <dbReference type="ARBA" id="ARBA00004123"/>
    </source>
</evidence>
<gene>
    <name evidence="7" type="ORF">SLEP1_g20279</name>
</gene>
<keyword evidence="5" id="KW-0539">Nucleus</keyword>
<dbReference type="Gene3D" id="3.30.730.10">
    <property type="entry name" value="AP2/ERF domain"/>
    <property type="match status" value="1"/>
</dbReference>
<evidence type="ECO:0000259" key="6">
    <source>
        <dbReference type="PROSITE" id="PS51032"/>
    </source>
</evidence>
<keyword evidence="8" id="KW-1185">Reference proteome</keyword>
<comment type="subcellular location">
    <subcellularLocation>
        <location evidence="1">Nucleus</location>
    </subcellularLocation>
</comment>
<evidence type="ECO:0000313" key="7">
    <source>
        <dbReference type="EMBL" id="GKV08678.1"/>
    </source>
</evidence>
<comment type="caution">
    <text evidence="7">The sequence shown here is derived from an EMBL/GenBank/DDBJ whole genome shotgun (WGS) entry which is preliminary data.</text>
</comment>
<sequence>MESMMVKSEQKQGIRRMCMVEEEVQAARCVKRRHRWTRRYEAHLWDKLSWNVTQKKKGEEGAYDDEEAAARAYDLAALKYWGTSTYTNFPITDYVKEVEII</sequence>
<name>A0AAV5J252_9ROSI</name>
<organism evidence="7 8">
    <name type="scientific">Rubroshorea leprosula</name>
    <dbReference type="NCBI Taxonomy" id="152421"/>
    <lineage>
        <taxon>Eukaryota</taxon>
        <taxon>Viridiplantae</taxon>
        <taxon>Streptophyta</taxon>
        <taxon>Embryophyta</taxon>
        <taxon>Tracheophyta</taxon>
        <taxon>Spermatophyta</taxon>
        <taxon>Magnoliopsida</taxon>
        <taxon>eudicotyledons</taxon>
        <taxon>Gunneridae</taxon>
        <taxon>Pentapetalae</taxon>
        <taxon>rosids</taxon>
        <taxon>malvids</taxon>
        <taxon>Malvales</taxon>
        <taxon>Dipterocarpaceae</taxon>
        <taxon>Rubroshorea</taxon>
    </lineage>
</organism>
<dbReference type="InterPro" id="IPR001471">
    <property type="entry name" value="AP2/ERF_dom"/>
</dbReference>
<accession>A0AAV5J252</accession>
<dbReference type="AlphaFoldDB" id="A0AAV5J252"/>
<evidence type="ECO:0000256" key="3">
    <source>
        <dbReference type="ARBA" id="ARBA00023125"/>
    </source>
</evidence>
<dbReference type="InterPro" id="IPR016177">
    <property type="entry name" value="DNA-bd_dom_sf"/>
</dbReference>
<reference evidence="7 8" key="1">
    <citation type="journal article" date="2021" name="Commun. Biol.">
        <title>The genome of Shorea leprosula (Dipterocarpaceae) highlights the ecological relevance of drought in aseasonal tropical rainforests.</title>
        <authorList>
            <person name="Ng K.K.S."/>
            <person name="Kobayashi M.J."/>
            <person name="Fawcett J.A."/>
            <person name="Hatakeyama M."/>
            <person name="Paape T."/>
            <person name="Ng C.H."/>
            <person name="Ang C.C."/>
            <person name="Tnah L.H."/>
            <person name="Lee C.T."/>
            <person name="Nishiyama T."/>
            <person name="Sese J."/>
            <person name="O'Brien M.J."/>
            <person name="Copetti D."/>
            <person name="Mohd Noor M.I."/>
            <person name="Ong R.C."/>
            <person name="Putra M."/>
            <person name="Sireger I.Z."/>
            <person name="Indrioko S."/>
            <person name="Kosugi Y."/>
            <person name="Izuno A."/>
            <person name="Isagi Y."/>
            <person name="Lee S.L."/>
            <person name="Shimizu K.K."/>
        </authorList>
    </citation>
    <scope>NUCLEOTIDE SEQUENCE [LARGE SCALE GENOMIC DNA]</scope>
    <source>
        <strain evidence="7">214</strain>
    </source>
</reference>
<evidence type="ECO:0000313" key="8">
    <source>
        <dbReference type="Proteomes" id="UP001054252"/>
    </source>
</evidence>
<dbReference type="GO" id="GO:0003677">
    <property type="term" value="F:DNA binding"/>
    <property type="evidence" value="ECO:0007669"/>
    <property type="project" value="UniProtKB-KW"/>
</dbReference>
<dbReference type="PANTHER" id="PTHR32467:SF81">
    <property type="entry name" value="OS06G0145700 PROTEIN"/>
    <property type="match status" value="1"/>
</dbReference>
<dbReference type="PROSITE" id="PS51032">
    <property type="entry name" value="AP2_ERF"/>
    <property type="match status" value="1"/>
</dbReference>
<dbReference type="GO" id="GO:0003700">
    <property type="term" value="F:DNA-binding transcription factor activity"/>
    <property type="evidence" value="ECO:0007669"/>
    <property type="project" value="InterPro"/>
</dbReference>
<keyword evidence="3" id="KW-0238">DNA-binding</keyword>
<dbReference type="PANTHER" id="PTHR32467">
    <property type="entry name" value="AP2-LIKE ETHYLENE-RESPONSIVE TRANSCRIPTION FACTOR"/>
    <property type="match status" value="1"/>
</dbReference>
<keyword evidence="2" id="KW-0805">Transcription regulation</keyword>
<evidence type="ECO:0000256" key="4">
    <source>
        <dbReference type="ARBA" id="ARBA00023163"/>
    </source>
</evidence>
<evidence type="ECO:0000256" key="2">
    <source>
        <dbReference type="ARBA" id="ARBA00023015"/>
    </source>
</evidence>
<dbReference type="InterPro" id="IPR036955">
    <property type="entry name" value="AP2/ERF_dom_sf"/>
</dbReference>
<dbReference type="EMBL" id="BPVZ01000029">
    <property type="protein sequence ID" value="GKV08678.1"/>
    <property type="molecule type" value="Genomic_DNA"/>
</dbReference>
<dbReference type="SUPFAM" id="SSF54171">
    <property type="entry name" value="DNA-binding domain"/>
    <property type="match status" value="1"/>
</dbReference>
<dbReference type="SMART" id="SM00380">
    <property type="entry name" value="AP2"/>
    <property type="match status" value="1"/>
</dbReference>
<protein>
    <recommendedName>
        <fullName evidence="6">AP2/ERF domain-containing protein</fullName>
    </recommendedName>
</protein>
<proteinExistence type="predicted"/>
<feature type="domain" description="AP2/ERF" evidence="6">
    <location>
        <begin position="26"/>
        <end position="90"/>
    </location>
</feature>
<keyword evidence="4" id="KW-0804">Transcription</keyword>